<dbReference type="AlphaFoldDB" id="A0A2T3ZIM0"/>
<sequence length="105" mass="12020">MFLTTSDATSSASFLRPANILTTPLRSVQQVIVRLEYEVEDKSIRNEESAVNKLNNVSETSWTTEWWSYMISFDALTKRRLLGLTAMFPGIPAFVEEGRFKKPTR</sequence>
<evidence type="ECO:0000313" key="1">
    <source>
        <dbReference type="EMBL" id="PTB44632.1"/>
    </source>
</evidence>
<keyword evidence="2" id="KW-1185">Reference proteome</keyword>
<dbReference type="OrthoDB" id="4897790at2759"/>
<dbReference type="EMBL" id="KZ679258">
    <property type="protein sequence ID" value="PTB44632.1"/>
    <property type="molecule type" value="Genomic_DNA"/>
</dbReference>
<gene>
    <name evidence="1" type="ORF">M441DRAFT_44669</name>
</gene>
<evidence type="ECO:0000313" key="2">
    <source>
        <dbReference type="Proteomes" id="UP000240493"/>
    </source>
</evidence>
<protein>
    <submittedName>
        <fullName evidence="1">Uncharacterized protein</fullName>
    </submittedName>
</protein>
<dbReference type="Proteomes" id="UP000240493">
    <property type="component" value="Unassembled WGS sequence"/>
</dbReference>
<proteinExistence type="predicted"/>
<accession>A0A2T3ZIM0</accession>
<name>A0A2T3ZIM0_TRIA4</name>
<reference evidence="1 2" key="1">
    <citation type="submission" date="2016-07" db="EMBL/GenBank/DDBJ databases">
        <title>Multiple horizontal gene transfer events from other fungi enriched the ability of initially mycotrophic Trichoderma (Ascomycota) to feed on dead plant biomass.</title>
        <authorList>
            <consortium name="DOE Joint Genome Institute"/>
            <person name="Aerts A."/>
            <person name="Atanasova L."/>
            <person name="Chenthamara K."/>
            <person name="Zhang J."/>
            <person name="Grujic M."/>
            <person name="Henrissat B."/>
            <person name="Kuo A."/>
            <person name="Salamov A."/>
            <person name="Lipzen A."/>
            <person name="Labutti K."/>
            <person name="Barry K."/>
            <person name="Miao Y."/>
            <person name="Rahimi M.J."/>
            <person name="Shen Q."/>
            <person name="Grigoriev I.V."/>
            <person name="Kubicek C.P."/>
            <person name="Druzhinina I.S."/>
        </authorList>
    </citation>
    <scope>NUCLEOTIDE SEQUENCE [LARGE SCALE GENOMIC DNA]</scope>
    <source>
        <strain evidence="1 2">CBS 433.97</strain>
    </source>
</reference>
<organism evidence="1 2">
    <name type="scientific">Trichoderma asperellum (strain ATCC 204424 / CBS 433.97 / NBRC 101777)</name>
    <dbReference type="NCBI Taxonomy" id="1042311"/>
    <lineage>
        <taxon>Eukaryota</taxon>
        <taxon>Fungi</taxon>
        <taxon>Dikarya</taxon>
        <taxon>Ascomycota</taxon>
        <taxon>Pezizomycotina</taxon>
        <taxon>Sordariomycetes</taxon>
        <taxon>Hypocreomycetidae</taxon>
        <taxon>Hypocreales</taxon>
        <taxon>Hypocreaceae</taxon>
        <taxon>Trichoderma</taxon>
    </lineage>
</organism>